<dbReference type="Gene3D" id="3.30.70.120">
    <property type="match status" value="1"/>
</dbReference>
<dbReference type="SUPFAM" id="SSF54913">
    <property type="entry name" value="GlnB-like"/>
    <property type="match status" value="1"/>
</dbReference>
<dbReference type="InterPro" id="IPR011322">
    <property type="entry name" value="N-reg_PII-like_a/b"/>
</dbReference>
<dbReference type="InterPro" id="IPR004323">
    <property type="entry name" value="Ion_tolerance_CutA"/>
</dbReference>
<comment type="caution">
    <text evidence="2">The sequence shown here is derived from an EMBL/GenBank/DDBJ whole genome shotgun (WGS) entry which is preliminary data.</text>
</comment>
<dbReference type="InterPro" id="IPR015867">
    <property type="entry name" value="N-reg_PII/ATP_PRibTrfase_C"/>
</dbReference>
<dbReference type="EMBL" id="WNKV01000006">
    <property type="protein sequence ID" value="MTW16559.1"/>
    <property type="molecule type" value="Genomic_DNA"/>
</dbReference>
<dbReference type="AlphaFoldDB" id="A0A327JVA5"/>
<comment type="similarity">
    <text evidence="1">Belongs to the CutA family.</text>
</comment>
<sequence>MERAVFVYTTFPGLVEAEEAGRLLVERRLAACVNIFPGMVSVYRWEGAIERAEEVVMIVKTRASLAEGVRAAVKERHPYTTPAILVLPIESVDQSYLGWLLAETTADHTDD</sequence>
<evidence type="ECO:0000313" key="3">
    <source>
        <dbReference type="Proteomes" id="UP000438991"/>
    </source>
</evidence>
<evidence type="ECO:0000313" key="2">
    <source>
        <dbReference type="EMBL" id="MTW16559.1"/>
    </source>
</evidence>
<dbReference type="Pfam" id="PF03091">
    <property type="entry name" value="CutA1"/>
    <property type="match status" value="1"/>
</dbReference>
<gene>
    <name evidence="2" type="ORF">GJ689_10100</name>
</gene>
<dbReference type="GO" id="GO:0005507">
    <property type="term" value="F:copper ion binding"/>
    <property type="evidence" value="ECO:0007669"/>
    <property type="project" value="TreeGrafter"/>
</dbReference>
<dbReference type="RefSeq" id="WP_111388275.1">
    <property type="nucleotide sequence ID" value="NZ_NPEW01000323.1"/>
</dbReference>
<evidence type="ECO:0000256" key="1">
    <source>
        <dbReference type="ARBA" id="ARBA00010169"/>
    </source>
</evidence>
<reference evidence="2 3" key="1">
    <citation type="submission" date="2019-11" db="EMBL/GenBank/DDBJ databases">
        <title>Whole-genome sequence of Rhodoplanes serenus DSM 18633, type strain.</title>
        <authorList>
            <person name="Kyndt J.A."/>
            <person name="Meyer T.E."/>
        </authorList>
    </citation>
    <scope>NUCLEOTIDE SEQUENCE [LARGE SCALE GENOMIC DNA]</scope>
    <source>
        <strain evidence="2 3">DSM 18633</strain>
    </source>
</reference>
<accession>A0A327JVA5</accession>
<dbReference type="Proteomes" id="UP000438991">
    <property type="component" value="Unassembled WGS sequence"/>
</dbReference>
<name>A0A327JVA5_9BRAD</name>
<dbReference type="PANTHER" id="PTHR23419">
    <property type="entry name" value="DIVALENT CATION TOLERANCE CUTA-RELATED"/>
    <property type="match status" value="1"/>
</dbReference>
<dbReference type="GO" id="GO:0010038">
    <property type="term" value="P:response to metal ion"/>
    <property type="evidence" value="ECO:0007669"/>
    <property type="project" value="InterPro"/>
</dbReference>
<proteinExistence type="inferred from homology"/>
<organism evidence="2 3">
    <name type="scientific">Rhodoplanes serenus</name>
    <dbReference type="NCBI Taxonomy" id="200615"/>
    <lineage>
        <taxon>Bacteria</taxon>
        <taxon>Pseudomonadati</taxon>
        <taxon>Pseudomonadota</taxon>
        <taxon>Alphaproteobacteria</taxon>
        <taxon>Hyphomicrobiales</taxon>
        <taxon>Nitrobacteraceae</taxon>
        <taxon>Rhodoplanes</taxon>
    </lineage>
</organism>
<protein>
    <submittedName>
        <fullName evidence="2">Divalent cation tolerance protein CutA</fullName>
    </submittedName>
</protein>
<dbReference type="PANTHER" id="PTHR23419:SF8">
    <property type="entry name" value="FI09726P"/>
    <property type="match status" value="1"/>
</dbReference>